<feature type="signal peptide" evidence="1">
    <location>
        <begin position="1"/>
        <end position="21"/>
    </location>
</feature>
<organism evidence="2 3">
    <name type="scientific">Sphingomonas glacialis</name>
    <dbReference type="NCBI Taxonomy" id="658225"/>
    <lineage>
        <taxon>Bacteria</taxon>
        <taxon>Pseudomonadati</taxon>
        <taxon>Pseudomonadota</taxon>
        <taxon>Alphaproteobacteria</taxon>
        <taxon>Sphingomonadales</taxon>
        <taxon>Sphingomonadaceae</taxon>
        <taxon>Sphingomonas</taxon>
    </lineage>
</organism>
<evidence type="ECO:0000313" key="3">
    <source>
        <dbReference type="Proteomes" id="UP000319931"/>
    </source>
</evidence>
<dbReference type="InterPro" id="IPR011990">
    <property type="entry name" value="TPR-like_helical_dom_sf"/>
</dbReference>
<dbReference type="Pfam" id="PF14559">
    <property type="entry name" value="TPR_19"/>
    <property type="match status" value="1"/>
</dbReference>
<sequence>MTLKFAIAILVAGAAVAPAAAAPSRDPAAAVRTLETVSQISPRDGGVAIELAAAYQRAGRAADANTALRRALTLDNAMLETPTGDAVWSHQVAKRALARDVALTAR</sequence>
<dbReference type="OrthoDB" id="7572400at2"/>
<protein>
    <recommendedName>
        <fullName evidence="4">Tetratricopeptide repeat protein</fullName>
    </recommendedName>
</protein>
<accession>A0A502G1T0</accession>
<keyword evidence="1" id="KW-0732">Signal</keyword>
<keyword evidence="3" id="KW-1185">Reference proteome</keyword>
<feature type="chain" id="PRO_5021317374" description="Tetratricopeptide repeat protein" evidence="1">
    <location>
        <begin position="22"/>
        <end position="106"/>
    </location>
</feature>
<reference evidence="2 3" key="1">
    <citation type="journal article" date="2019" name="Environ. Microbiol.">
        <title>Species interactions and distinct microbial communities in high Arctic permafrost affected cryosols are associated with the CH4 and CO2 gas fluxes.</title>
        <authorList>
            <person name="Altshuler I."/>
            <person name="Hamel J."/>
            <person name="Turney S."/>
            <person name="Magnuson E."/>
            <person name="Levesque R."/>
            <person name="Greer C."/>
            <person name="Whyte L.G."/>
        </authorList>
    </citation>
    <scope>NUCLEOTIDE SEQUENCE [LARGE SCALE GENOMIC DNA]</scope>
    <source>
        <strain evidence="2 3">E6.1</strain>
    </source>
</reference>
<dbReference type="RefSeq" id="WP_140850348.1">
    <property type="nucleotide sequence ID" value="NZ_RCZC01000002.1"/>
</dbReference>
<name>A0A502G1T0_9SPHN</name>
<gene>
    <name evidence="2" type="ORF">EAH76_11740</name>
</gene>
<comment type="caution">
    <text evidence="2">The sequence shown here is derived from an EMBL/GenBank/DDBJ whole genome shotgun (WGS) entry which is preliminary data.</text>
</comment>
<proteinExistence type="predicted"/>
<dbReference type="SUPFAM" id="SSF48452">
    <property type="entry name" value="TPR-like"/>
    <property type="match status" value="1"/>
</dbReference>
<dbReference type="Proteomes" id="UP000319931">
    <property type="component" value="Unassembled WGS sequence"/>
</dbReference>
<dbReference type="AlphaFoldDB" id="A0A502G1T0"/>
<dbReference type="EMBL" id="RCZC01000002">
    <property type="protein sequence ID" value="TPG55216.1"/>
    <property type="molecule type" value="Genomic_DNA"/>
</dbReference>
<evidence type="ECO:0000313" key="2">
    <source>
        <dbReference type="EMBL" id="TPG55216.1"/>
    </source>
</evidence>
<evidence type="ECO:0008006" key="4">
    <source>
        <dbReference type="Google" id="ProtNLM"/>
    </source>
</evidence>
<dbReference type="Gene3D" id="1.25.40.10">
    <property type="entry name" value="Tetratricopeptide repeat domain"/>
    <property type="match status" value="1"/>
</dbReference>
<evidence type="ECO:0000256" key="1">
    <source>
        <dbReference type="SAM" id="SignalP"/>
    </source>
</evidence>